<reference evidence="2" key="2">
    <citation type="submission" date="2016-02" db="EMBL/GenBank/DDBJ databases">
        <title>Genome sequencing of Aspergillus luchuensis NBRC 4314.</title>
        <authorList>
            <person name="Yamada O."/>
        </authorList>
    </citation>
    <scope>NUCLEOTIDE SEQUENCE [LARGE SCALE GENOMIC DNA]</scope>
    <source>
        <strain evidence="2">RIB 2604</strain>
    </source>
</reference>
<dbReference type="AlphaFoldDB" id="A0A146F690"/>
<comment type="caution">
    <text evidence="1">The sequence shown here is derived from an EMBL/GenBank/DDBJ whole genome shotgun (WGS) entry which is preliminary data.</text>
</comment>
<accession>A0A146F690</accession>
<name>A0A146F690_ASPKA</name>
<evidence type="ECO:0000313" key="2">
    <source>
        <dbReference type="Proteomes" id="UP000075230"/>
    </source>
</evidence>
<dbReference type="EMBL" id="BCWF01000010">
    <property type="protein sequence ID" value="GAT21575.1"/>
    <property type="molecule type" value="Genomic_DNA"/>
</dbReference>
<dbReference type="Proteomes" id="UP000075230">
    <property type="component" value="Unassembled WGS sequence"/>
</dbReference>
<evidence type="ECO:0000313" key="1">
    <source>
        <dbReference type="EMBL" id="GAT21575.1"/>
    </source>
</evidence>
<sequence length="46" mass="4972">MAPPTLGKFAGFMSTTPLNGDRGVVRASRPWVSAFAGVNAKRYTMR</sequence>
<proteinExistence type="predicted"/>
<organism evidence="1 2">
    <name type="scientific">Aspergillus kawachii</name>
    <name type="common">White koji mold</name>
    <name type="synonym">Aspergillus awamori var. kawachi</name>
    <dbReference type="NCBI Taxonomy" id="1069201"/>
    <lineage>
        <taxon>Eukaryota</taxon>
        <taxon>Fungi</taxon>
        <taxon>Dikarya</taxon>
        <taxon>Ascomycota</taxon>
        <taxon>Pezizomycotina</taxon>
        <taxon>Eurotiomycetes</taxon>
        <taxon>Eurotiomycetidae</taxon>
        <taxon>Eurotiales</taxon>
        <taxon>Aspergillaceae</taxon>
        <taxon>Aspergillus</taxon>
        <taxon>Aspergillus subgen. Circumdati</taxon>
    </lineage>
</organism>
<gene>
    <name evidence="1" type="ORF">RIB2604_01004660</name>
</gene>
<protein>
    <submittedName>
        <fullName evidence="1">Glutamine synthetase</fullName>
    </submittedName>
</protein>
<reference evidence="1 2" key="1">
    <citation type="journal article" date="2016" name="DNA Res.">
        <title>Genome sequence of Aspergillus luchuensis NBRC 4314.</title>
        <authorList>
            <person name="Yamada O."/>
            <person name="Machida M."/>
            <person name="Hosoyama A."/>
            <person name="Goto M."/>
            <person name="Takahashi T."/>
            <person name="Futagami T."/>
            <person name="Yamagata Y."/>
            <person name="Takeuchi M."/>
            <person name="Kobayashi T."/>
            <person name="Koike H."/>
            <person name="Abe K."/>
            <person name="Asai K."/>
            <person name="Arita M."/>
            <person name="Fujita N."/>
            <person name="Fukuda K."/>
            <person name="Higa K."/>
            <person name="Horikawa H."/>
            <person name="Ishikawa T."/>
            <person name="Jinno K."/>
            <person name="Kato Y."/>
            <person name="Kirimura K."/>
            <person name="Mizutani O."/>
            <person name="Nakasone K."/>
            <person name="Sano M."/>
            <person name="Shiraishi Y."/>
            <person name="Tsukahara M."/>
            <person name="Gomi K."/>
        </authorList>
    </citation>
    <scope>NUCLEOTIDE SEQUENCE [LARGE SCALE GENOMIC DNA]</scope>
    <source>
        <strain evidence="1 2">RIB 2604</strain>
    </source>
</reference>